<evidence type="ECO:0008006" key="3">
    <source>
        <dbReference type="Google" id="ProtNLM"/>
    </source>
</evidence>
<accession>A0ABQ1ILQ7</accession>
<dbReference type="Pfam" id="PF08905">
    <property type="entry name" value="DUF1850"/>
    <property type="match status" value="1"/>
</dbReference>
<dbReference type="EMBL" id="BMII01000002">
    <property type="protein sequence ID" value="GGB46099.1"/>
    <property type="molecule type" value="Genomic_DNA"/>
</dbReference>
<dbReference type="InterPro" id="IPR015001">
    <property type="entry name" value="DUF1850"/>
</dbReference>
<gene>
    <name evidence="1" type="ORF">GCM10011607_02740</name>
</gene>
<dbReference type="Proteomes" id="UP000617555">
    <property type="component" value="Unassembled WGS sequence"/>
</dbReference>
<sequence length="134" mass="14792">MLGLCLGLAGSIWAQVPAEQMTLSWTHTIEKIRWAEDYRILPNGFILEQARVKGSGAGMEIPADAVLKDGSWHYQPKLPLLPTLRLGRTPEAGDYQLCVSSANNKVQCHAMSYWVGEPTTAQPSIELWACDIPN</sequence>
<protein>
    <recommendedName>
        <fullName evidence="3">DUF1850 domain-containing protein</fullName>
    </recommendedName>
</protein>
<proteinExistence type="predicted"/>
<organism evidence="1 2">
    <name type="scientific">Shewanella inventionis</name>
    <dbReference type="NCBI Taxonomy" id="1738770"/>
    <lineage>
        <taxon>Bacteria</taxon>
        <taxon>Pseudomonadati</taxon>
        <taxon>Pseudomonadota</taxon>
        <taxon>Gammaproteobacteria</taxon>
        <taxon>Alteromonadales</taxon>
        <taxon>Shewanellaceae</taxon>
        <taxon>Shewanella</taxon>
    </lineage>
</organism>
<evidence type="ECO:0000313" key="1">
    <source>
        <dbReference type="EMBL" id="GGB46099.1"/>
    </source>
</evidence>
<keyword evidence="2" id="KW-1185">Reference proteome</keyword>
<evidence type="ECO:0000313" key="2">
    <source>
        <dbReference type="Proteomes" id="UP000617555"/>
    </source>
</evidence>
<reference evidence="2" key="1">
    <citation type="journal article" date="2019" name="Int. J. Syst. Evol. Microbiol.">
        <title>The Global Catalogue of Microorganisms (GCM) 10K type strain sequencing project: providing services to taxonomists for standard genome sequencing and annotation.</title>
        <authorList>
            <consortium name="The Broad Institute Genomics Platform"/>
            <consortium name="The Broad Institute Genome Sequencing Center for Infectious Disease"/>
            <person name="Wu L."/>
            <person name="Ma J."/>
        </authorList>
    </citation>
    <scope>NUCLEOTIDE SEQUENCE [LARGE SCALE GENOMIC DNA]</scope>
    <source>
        <strain evidence="2">CGMCC 1.15339</strain>
    </source>
</reference>
<name>A0ABQ1ILQ7_9GAMM</name>
<dbReference type="RefSeq" id="WP_188736168.1">
    <property type="nucleotide sequence ID" value="NZ_BMII01000002.1"/>
</dbReference>
<comment type="caution">
    <text evidence="1">The sequence shown here is derived from an EMBL/GenBank/DDBJ whole genome shotgun (WGS) entry which is preliminary data.</text>
</comment>